<dbReference type="GO" id="GO:0005829">
    <property type="term" value="C:cytosol"/>
    <property type="evidence" value="ECO:0007669"/>
    <property type="project" value="TreeGrafter"/>
</dbReference>
<organism evidence="2 3">
    <name type="scientific">Neolewinella aurantiaca</name>
    <dbReference type="NCBI Taxonomy" id="2602767"/>
    <lineage>
        <taxon>Bacteria</taxon>
        <taxon>Pseudomonadati</taxon>
        <taxon>Bacteroidota</taxon>
        <taxon>Saprospiria</taxon>
        <taxon>Saprospirales</taxon>
        <taxon>Lewinellaceae</taxon>
        <taxon>Neolewinella</taxon>
    </lineage>
</organism>
<comment type="caution">
    <text evidence="2">The sequence shown here is derived from an EMBL/GenBank/DDBJ whole genome shotgun (WGS) entry which is preliminary data.</text>
</comment>
<dbReference type="PANTHER" id="PTHR43364">
    <property type="entry name" value="NADH-SPECIFIC METHYLGLYOXAL REDUCTASE-RELATED"/>
    <property type="match status" value="1"/>
</dbReference>
<dbReference type="GO" id="GO:0016491">
    <property type="term" value="F:oxidoreductase activity"/>
    <property type="evidence" value="ECO:0007669"/>
    <property type="project" value="InterPro"/>
</dbReference>
<dbReference type="Gene3D" id="3.20.20.100">
    <property type="entry name" value="NADP-dependent oxidoreductase domain"/>
    <property type="match status" value="1"/>
</dbReference>
<accession>A0A5C7F8V3</accession>
<feature type="domain" description="NADP-dependent oxidoreductase" evidence="1">
    <location>
        <begin position="18"/>
        <end position="295"/>
    </location>
</feature>
<dbReference type="EMBL" id="VOXD01000037">
    <property type="protein sequence ID" value="TXF87092.1"/>
    <property type="molecule type" value="Genomic_DNA"/>
</dbReference>
<evidence type="ECO:0000313" key="3">
    <source>
        <dbReference type="Proteomes" id="UP000321907"/>
    </source>
</evidence>
<dbReference type="AlphaFoldDB" id="A0A5C7F8V3"/>
<evidence type="ECO:0000259" key="1">
    <source>
        <dbReference type="Pfam" id="PF00248"/>
    </source>
</evidence>
<dbReference type="InterPro" id="IPR023210">
    <property type="entry name" value="NADP_OxRdtase_dom"/>
</dbReference>
<keyword evidence="3" id="KW-1185">Reference proteome</keyword>
<dbReference type="OrthoDB" id="9773828at2"/>
<dbReference type="PANTHER" id="PTHR43364:SF1">
    <property type="entry name" value="OXIDOREDUCTASE YDHF"/>
    <property type="match status" value="1"/>
</dbReference>
<dbReference type="PRINTS" id="PR00069">
    <property type="entry name" value="ALDKETRDTASE"/>
</dbReference>
<dbReference type="InterPro" id="IPR020471">
    <property type="entry name" value="AKR"/>
</dbReference>
<reference evidence="2 3" key="1">
    <citation type="submission" date="2019-08" db="EMBL/GenBank/DDBJ databases">
        <title>Lewinella sp. strain SSH13 Genome sequencing and assembly.</title>
        <authorList>
            <person name="Kim I."/>
        </authorList>
    </citation>
    <scope>NUCLEOTIDE SEQUENCE [LARGE SCALE GENOMIC DNA]</scope>
    <source>
        <strain evidence="2 3">SSH13</strain>
    </source>
</reference>
<gene>
    <name evidence="2" type="ORF">FUA23_18900</name>
</gene>
<dbReference type="SUPFAM" id="SSF51430">
    <property type="entry name" value="NAD(P)-linked oxidoreductase"/>
    <property type="match status" value="1"/>
</dbReference>
<dbReference type="Proteomes" id="UP000321907">
    <property type="component" value="Unassembled WGS sequence"/>
</dbReference>
<evidence type="ECO:0000313" key="2">
    <source>
        <dbReference type="EMBL" id="TXF87092.1"/>
    </source>
</evidence>
<dbReference type="Pfam" id="PF00248">
    <property type="entry name" value="Aldo_ket_red"/>
    <property type="match status" value="1"/>
</dbReference>
<dbReference type="InterPro" id="IPR036812">
    <property type="entry name" value="NAD(P)_OxRdtase_dom_sf"/>
</dbReference>
<proteinExistence type="predicted"/>
<name>A0A5C7F8V3_9BACT</name>
<sequence>MNAIDQVNLSSDGPNLSRIVAGTMTWGEWGIDYSASEIADMIGHCLDLGITSFDHADIYGHYSTEASFGHALNKLGTSVRAQMELITKCGIRLETNRRPENRLKSYDLSRDYIIASAEQSLKNLQTDYLDLFLLHRPSPLMNPAEIAEAFTHLEQSGKVRSFGVSNFTPSQFGLLSQAVTLVTNQVECHPLHPDCFYDGTFDQLLAANIRPMVWSPLGGAKYFKGESTTVLRLRDTVKTLAEKYGNVGEDVILLAWLLKHPVGAIPVVGTTKKERLTGTRLALDLELETQDWFAILEAAVGHEVA</sequence>
<dbReference type="InterPro" id="IPR050523">
    <property type="entry name" value="AKR_Detox_Biosynth"/>
</dbReference>
<protein>
    <submittedName>
        <fullName evidence="2">Aldo/keto reductase</fullName>
    </submittedName>
</protein>
<dbReference type="CDD" id="cd19092">
    <property type="entry name" value="AKR_BsYcsN_EcYdhF-like"/>
    <property type="match status" value="1"/>
</dbReference>